<dbReference type="PROSITE" id="PS51409">
    <property type="entry name" value="ARGINASE_2"/>
    <property type="match status" value="1"/>
</dbReference>
<dbReference type="EMBL" id="LAZR01069143">
    <property type="protein sequence ID" value="KKK48283.1"/>
    <property type="molecule type" value="Genomic_DNA"/>
</dbReference>
<name>A0A0F8VV88_9ZZZZ</name>
<dbReference type="Gene3D" id="3.40.800.10">
    <property type="entry name" value="Ureohydrolase domain"/>
    <property type="match status" value="1"/>
</dbReference>
<reference evidence="1" key="1">
    <citation type="journal article" date="2015" name="Nature">
        <title>Complex archaea that bridge the gap between prokaryotes and eukaryotes.</title>
        <authorList>
            <person name="Spang A."/>
            <person name="Saw J.H."/>
            <person name="Jorgensen S.L."/>
            <person name="Zaremba-Niedzwiedzka K."/>
            <person name="Martijn J."/>
            <person name="Lind A.E."/>
            <person name="van Eijk R."/>
            <person name="Schleper C."/>
            <person name="Guy L."/>
            <person name="Ettema T.J."/>
        </authorList>
    </citation>
    <scope>NUCLEOTIDE SEQUENCE</scope>
</reference>
<evidence type="ECO:0008006" key="2">
    <source>
        <dbReference type="Google" id="ProtNLM"/>
    </source>
</evidence>
<accession>A0A0F8VV88</accession>
<dbReference type="GO" id="GO:0046872">
    <property type="term" value="F:metal ion binding"/>
    <property type="evidence" value="ECO:0007669"/>
    <property type="project" value="InterPro"/>
</dbReference>
<protein>
    <recommendedName>
        <fullName evidence="2">Formimidoylglutamase</fullName>
    </recommendedName>
</protein>
<dbReference type="AlphaFoldDB" id="A0A0F8VV88"/>
<comment type="caution">
    <text evidence="1">The sequence shown here is derived from an EMBL/GenBank/DDBJ whole genome shotgun (WGS) entry which is preliminary data.</text>
</comment>
<proteinExistence type="predicted"/>
<dbReference type="InterPro" id="IPR006035">
    <property type="entry name" value="Ureohydrolase"/>
</dbReference>
<organism evidence="1">
    <name type="scientific">marine sediment metagenome</name>
    <dbReference type="NCBI Taxonomy" id="412755"/>
    <lineage>
        <taxon>unclassified sequences</taxon>
        <taxon>metagenomes</taxon>
        <taxon>ecological metagenomes</taxon>
    </lineage>
</organism>
<dbReference type="InterPro" id="IPR023696">
    <property type="entry name" value="Ureohydrolase_dom_sf"/>
</dbReference>
<evidence type="ECO:0000313" key="1">
    <source>
        <dbReference type="EMBL" id="KKK48283.1"/>
    </source>
</evidence>
<sequence length="110" mass="11956">MGAAEGPNAIRKALKNLSYHSEKSCFDLGDIICEGNALEAAQSELGEILAKVLTQRGKPVVLGGGHEMAWGSFLGVDTFLKTHNNNYSLGIVNFDAHFTIIDIVIIKRHF</sequence>
<dbReference type="Pfam" id="PF00491">
    <property type="entry name" value="Arginase"/>
    <property type="match status" value="1"/>
</dbReference>
<gene>
    <name evidence="1" type="ORF">LCGC14_3146690</name>
</gene>
<dbReference type="SUPFAM" id="SSF52768">
    <property type="entry name" value="Arginase/deacetylase"/>
    <property type="match status" value="1"/>
</dbReference>